<evidence type="ECO:0000313" key="2">
    <source>
        <dbReference type="EMBL" id="CUS56954.1"/>
    </source>
</evidence>
<name>A0A160U2F5_9ZZZZ</name>
<dbReference type="AlphaFoldDB" id="A0A160U2F5"/>
<evidence type="ECO:0000256" key="1">
    <source>
        <dbReference type="SAM" id="MobiDB-lite"/>
    </source>
</evidence>
<sequence length="40" mass="4355">MELCARPIARYKSNEINSLARMKTPTPTTGAPGQNMGKYG</sequence>
<gene>
    <name evidence="2" type="ORF">MGWOODY_Hyp1416</name>
</gene>
<protein>
    <submittedName>
        <fullName evidence="2">Uncharacterized protein</fullName>
    </submittedName>
</protein>
<feature type="region of interest" description="Disordered" evidence="1">
    <location>
        <begin position="16"/>
        <end position="40"/>
    </location>
</feature>
<dbReference type="EMBL" id="CZQD01000034">
    <property type="protein sequence ID" value="CUS56954.1"/>
    <property type="molecule type" value="Genomic_DNA"/>
</dbReference>
<reference evidence="2" key="1">
    <citation type="submission" date="2015-10" db="EMBL/GenBank/DDBJ databases">
        <authorList>
            <person name="Gilbert D.G."/>
        </authorList>
    </citation>
    <scope>NUCLEOTIDE SEQUENCE</scope>
</reference>
<accession>A0A160U2F5</accession>
<organism evidence="2">
    <name type="scientific">hydrothermal vent metagenome</name>
    <dbReference type="NCBI Taxonomy" id="652676"/>
    <lineage>
        <taxon>unclassified sequences</taxon>
        <taxon>metagenomes</taxon>
        <taxon>ecological metagenomes</taxon>
    </lineage>
</organism>
<proteinExistence type="predicted"/>